<feature type="transmembrane region" description="Helical" evidence="1">
    <location>
        <begin position="102"/>
        <end position="123"/>
    </location>
</feature>
<gene>
    <name evidence="2" type="ORF">UW22_C0052G0006</name>
</gene>
<keyword evidence="1" id="KW-0812">Transmembrane</keyword>
<dbReference type="Proteomes" id="UP000034617">
    <property type="component" value="Unassembled WGS sequence"/>
</dbReference>
<feature type="transmembrane region" description="Helical" evidence="1">
    <location>
        <begin position="132"/>
        <end position="159"/>
    </location>
</feature>
<feature type="transmembrane region" description="Helical" evidence="1">
    <location>
        <begin position="264"/>
        <end position="285"/>
    </location>
</feature>
<dbReference type="AlphaFoldDB" id="A0A0G1GMA7"/>
<feature type="transmembrane region" description="Helical" evidence="1">
    <location>
        <begin position="366"/>
        <end position="383"/>
    </location>
</feature>
<feature type="transmembrane region" description="Helical" evidence="1">
    <location>
        <begin position="305"/>
        <end position="326"/>
    </location>
</feature>
<accession>A0A0G1GMA7</accession>
<feature type="transmembrane region" description="Helical" evidence="1">
    <location>
        <begin position="234"/>
        <end position="252"/>
    </location>
</feature>
<name>A0A0G1GMA7_9BACT</name>
<comment type="caution">
    <text evidence="2">The sequence shown here is derived from an EMBL/GenBank/DDBJ whole genome shotgun (WGS) entry which is preliminary data.</text>
</comment>
<keyword evidence="1" id="KW-1133">Transmembrane helix</keyword>
<proteinExistence type="predicted"/>
<sequence>MQKKNIRRWFLVGILSISIGILNILRVIIGYFQTPKEYTYLAVGHYYQDYFEYVQQIAQGAFGHWLIQNQFTTHDPTRTLIGWGQYIFIGKFALFFHLTPFAAYWVSIFLFSILLCFLLFLVIRKMIPDEPFFFQISAFLFSVCAVPFIKFTGALGQWAIVPYDFWYAPISLFHRIGGIPHHLTTTICVLLSLLLMDRIFANIHIKKIRSLIIYTTLLILILLVLLTFGPLQVINVLVSFGIVGMILIWKSFVKEKNGVKTKRIALFLLAVGLCVLPAALFIKHIHGSGELFTWVMAWETAQQNYPAVSLILLTIGPILLFVPFGIRRYFKSTTPIRLLILFFTICSYFFASTSFAKYLGTFNLRFFTPLSYVLFGVLAVVGIREISKRFPFSKLVADLFIFGFLLYSIVVTLSILRSFGGVDPISYQSNELLDGIKTLNQQSNRRAVLTSPSLSLGMIVPCIVDRNVYLGRMFFTPQYEEKIGISEGFYQGGMSPDQARQFLIENDIGYVLLSPSEPYPTRNLEQYPFLKKIYTNNALTIFRFQE</sequence>
<feature type="transmembrane region" description="Helical" evidence="1">
    <location>
        <begin position="9"/>
        <end position="32"/>
    </location>
</feature>
<evidence type="ECO:0008006" key="4">
    <source>
        <dbReference type="Google" id="ProtNLM"/>
    </source>
</evidence>
<protein>
    <recommendedName>
        <fullName evidence="4">Glycosyltransferase RgtA/B/C/D-like domain-containing protein</fullName>
    </recommendedName>
</protein>
<organism evidence="2 3">
    <name type="scientific">Candidatus Gottesmanbacteria bacterium GW2011_GWB1_44_11c</name>
    <dbReference type="NCBI Taxonomy" id="1618447"/>
    <lineage>
        <taxon>Bacteria</taxon>
        <taxon>Candidatus Gottesmaniibacteriota</taxon>
    </lineage>
</organism>
<evidence type="ECO:0000313" key="2">
    <source>
        <dbReference type="EMBL" id="KKT35508.1"/>
    </source>
</evidence>
<evidence type="ECO:0000313" key="3">
    <source>
        <dbReference type="Proteomes" id="UP000034617"/>
    </source>
</evidence>
<dbReference type="PATRIC" id="fig|1618447.3.peg.1037"/>
<keyword evidence="1" id="KW-0472">Membrane</keyword>
<feature type="transmembrane region" description="Helical" evidence="1">
    <location>
        <begin position="395"/>
        <end position="416"/>
    </location>
</feature>
<dbReference type="EMBL" id="LCHM01000052">
    <property type="protein sequence ID" value="KKT35508.1"/>
    <property type="molecule type" value="Genomic_DNA"/>
</dbReference>
<feature type="transmembrane region" description="Helical" evidence="1">
    <location>
        <begin position="338"/>
        <end position="360"/>
    </location>
</feature>
<feature type="transmembrane region" description="Helical" evidence="1">
    <location>
        <begin position="179"/>
        <end position="196"/>
    </location>
</feature>
<evidence type="ECO:0000256" key="1">
    <source>
        <dbReference type="SAM" id="Phobius"/>
    </source>
</evidence>
<feature type="transmembrane region" description="Helical" evidence="1">
    <location>
        <begin position="208"/>
        <end position="228"/>
    </location>
</feature>
<reference evidence="2 3" key="1">
    <citation type="journal article" date="2015" name="Nature">
        <title>rRNA introns, odd ribosomes, and small enigmatic genomes across a large radiation of phyla.</title>
        <authorList>
            <person name="Brown C.T."/>
            <person name="Hug L.A."/>
            <person name="Thomas B.C."/>
            <person name="Sharon I."/>
            <person name="Castelle C.J."/>
            <person name="Singh A."/>
            <person name="Wilkins M.J."/>
            <person name="Williams K.H."/>
            <person name="Banfield J.F."/>
        </authorList>
    </citation>
    <scope>NUCLEOTIDE SEQUENCE [LARGE SCALE GENOMIC DNA]</scope>
</reference>